<keyword evidence="4" id="KW-0735">Signal-anchor</keyword>
<dbReference type="GO" id="GO:0030007">
    <property type="term" value="P:intracellular potassium ion homeostasis"/>
    <property type="evidence" value="ECO:0007669"/>
    <property type="project" value="TreeGrafter"/>
</dbReference>
<evidence type="ECO:0008006" key="10">
    <source>
        <dbReference type="Google" id="ProtNLM"/>
    </source>
</evidence>
<comment type="caution">
    <text evidence="8">The sequence shown here is derived from an EMBL/GenBank/DDBJ whole genome shotgun (WGS) entry which is preliminary data.</text>
</comment>
<dbReference type="GO" id="GO:0036376">
    <property type="term" value="P:sodium ion export across plasma membrane"/>
    <property type="evidence" value="ECO:0007669"/>
    <property type="project" value="TreeGrafter"/>
</dbReference>
<evidence type="ECO:0000313" key="9">
    <source>
        <dbReference type="Proteomes" id="UP000663880"/>
    </source>
</evidence>
<dbReference type="GO" id="GO:0005890">
    <property type="term" value="C:sodium:potassium-exchanging ATPase complex"/>
    <property type="evidence" value="ECO:0007669"/>
    <property type="project" value="InterPro"/>
</dbReference>
<accession>A0A821T8I3</accession>
<comment type="subcellular location">
    <subcellularLocation>
        <location evidence="1">Membrane</location>
        <topology evidence="1">Single-pass type II membrane protein</topology>
    </subcellularLocation>
</comment>
<dbReference type="PANTHER" id="PTHR11523:SF31">
    <property type="entry name" value="AT04468P-RELATED"/>
    <property type="match status" value="1"/>
</dbReference>
<evidence type="ECO:0000256" key="3">
    <source>
        <dbReference type="ARBA" id="ARBA00022692"/>
    </source>
</evidence>
<comment type="similarity">
    <text evidence="2">Belongs to the X(+)/potassium ATPases subunit beta family.</text>
</comment>
<evidence type="ECO:0000256" key="1">
    <source>
        <dbReference type="ARBA" id="ARBA00004606"/>
    </source>
</evidence>
<gene>
    <name evidence="8" type="ORF">PMACD_LOCUS8859</name>
</gene>
<name>A0A821T8I3_9NEOP</name>
<dbReference type="Gene3D" id="2.60.40.1660">
    <property type="entry name" value="Na, k-atpase alpha subunit"/>
    <property type="match status" value="1"/>
</dbReference>
<dbReference type="Proteomes" id="UP000663880">
    <property type="component" value="Unassembled WGS sequence"/>
</dbReference>
<dbReference type="PANTHER" id="PTHR11523">
    <property type="entry name" value="SODIUM/POTASSIUM-DEPENDENT ATPASE BETA SUBUNIT"/>
    <property type="match status" value="1"/>
</dbReference>
<dbReference type="InterPro" id="IPR000402">
    <property type="entry name" value="Na/K_ATPase_sub_beta"/>
</dbReference>
<dbReference type="AlphaFoldDB" id="A0A821T8I3"/>
<evidence type="ECO:0000256" key="6">
    <source>
        <dbReference type="ARBA" id="ARBA00023136"/>
    </source>
</evidence>
<organism evidence="8 9">
    <name type="scientific">Pieris macdunnoughi</name>
    <dbReference type="NCBI Taxonomy" id="345717"/>
    <lineage>
        <taxon>Eukaryota</taxon>
        <taxon>Metazoa</taxon>
        <taxon>Ecdysozoa</taxon>
        <taxon>Arthropoda</taxon>
        <taxon>Hexapoda</taxon>
        <taxon>Insecta</taxon>
        <taxon>Pterygota</taxon>
        <taxon>Neoptera</taxon>
        <taxon>Endopterygota</taxon>
        <taxon>Lepidoptera</taxon>
        <taxon>Glossata</taxon>
        <taxon>Ditrysia</taxon>
        <taxon>Papilionoidea</taxon>
        <taxon>Pieridae</taxon>
        <taxon>Pierinae</taxon>
        <taxon>Pieris</taxon>
    </lineage>
</organism>
<protein>
    <recommendedName>
        <fullName evidence="10">Sodium/potassium-transporting ATPase subunit beta-1</fullName>
    </recommendedName>
</protein>
<dbReference type="GO" id="GO:1990573">
    <property type="term" value="P:potassium ion import across plasma membrane"/>
    <property type="evidence" value="ECO:0007669"/>
    <property type="project" value="TreeGrafter"/>
</dbReference>
<evidence type="ECO:0000256" key="5">
    <source>
        <dbReference type="ARBA" id="ARBA00022989"/>
    </source>
</evidence>
<keyword evidence="9" id="KW-1185">Reference proteome</keyword>
<dbReference type="GO" id="GO:0006883">
    <property type="term" value="P:intracellular sodium ion homeostasis"/>
    <property type="evidence" value="ECO:0007669"/>
    <property type="project" value="TreeGrafter"/>
</dbReference>
<sequence>MAGKSNGVDTSDWARTPPTSGPLWERVCKAIYNPEDKSFLGRTPKRWGIALVFYLVFYAVLAAMFAACMGVLLMLIDEKRPMYTLESSLIGANPGVASRPAVEGSFLLDNTNTSSYGIYVDELKDFFSDYTTEEWYLSRKGCKEEDSFGYPTSPCFFIKLNRIYGWKPQYYDAKSLPTDMPEHLSEYIASLTDIEQQQIWISCVDEVSNATSIEYPWGRGLPGRYYPYQNEVGYISPVLAIKVTPPANTPTTIRCRTWAKNIIYNKSLKEPSGYTRIQLYLEDNTSLNSTNTDGAEIK</sequence>
<keyword evidence="6 7" id="KW-0472">Membrane</keyword>
<feature type="transmembrane region" description="Helical" evidence="7">
    <location>
        <begin position="47"/>
        <end position="76"/>
    </location>
</feature>
<keyword evidence="5 7" id="KW-1133">Transmembrane helix</keyword>
<proteinExistence type="inferred from homology"/>
<evidence type="ECO:0000256" key="7">
    <source>
        <dbReference type="SAM" id="Phobius"/>
    </source>
</evidence>
<keyword evidence="3 7" id="KW-0812">Transmembrane</keyword>
<evidence type="ECO:0000256" key="4">
    <source>
        <dbReference type="ARBA" id="ARBA00022968"/>
    </source>
</evidence>
<evidence type="ECO:0000256" key="2">
    <source>
        <dbReference type="ARBA" id="ARBA00005876"/>
    </source>
</evidence>
<dbReference type="InterPro" id="IPR038702">
    <property type="entry name" value="Na/K_ATPase_sub_beta_sf"/>
</dbReference>
<dbReference type="Pfam" id="PF00287">
    <property type="entry name" value="Na_K-ATPase"/>
    <property type="match status" value="1"/>
</dbReference>
<evidence type="ECO:0000313" key="8">
    <source>
        <dbReference type="EMBL" id="CAF4872132.1"/>
    </source>
</evidence>
<dbReference type="OrthoDB" id="5912413at2759"/>
<dbReference type="GO" id="GO:0001671">
    <property type="term" value="F:ATPase activator activity"/>
    <property type="evidence" value="ECO:0007669"/>
    <property type="project" value="TreeGrafter"/>
</dbReference>
<reference evidence="8" key="1">
    <citation type="submission" date="2021-02" db="EMBL/GenBank/DDBJ databases">
        <authorList>
            <person name="Steward A R."/>
        </authorList>
    </citation>
    <scope>NUCLEOTIDE SEQUENCE</scope>
</reference>
<dbReference type="EMBL" id="CAJOBZ010000023">
    <property type="protein sequence ID" value="CAF4872132.1"/>
    <property type="molecule type" value="Genomic_DNA"/>
</dbReference>